<dbReference type="GO" id="GO:0005886">
    <property type="term" value="C:plasma membrane"/>
    <property type="evidence" value="ECO:0007669"/>
    <property type="project" value="UniProtKB-SubCell"/>
</dbReference>
<dbReference type="AlphaFoldDB" id="A0A371J9M0"/>
<dbReference type="EMBL" id="NOJY02000002">
    <property type="protein sequence ID" value="RDY29403.1"/>
    <property type="molecule type" value="Genomic_DNA"/>
</dbReference>
<accession>A0A371J9M0</accession>
<feature type="transmembrane region" description="Helical" evidence="6">
    <location>
        <begin position="39"/>
        <end position="56"/>
    </location>
</feature>
<evidence type="ECO:0000259" key="7">
    <source>
        <dbReference type="Pfam" id="PF02687"/>
    </source>
</evidence>
<evidence type="ECO:0000256" key="6">
    <source>
        <dbReference type="PIRNR" id="PIRNR018968"/>
    </source>
</evidence>
<organism evidence="8 9">
    <name type="scientific">Romboutsia weinsteinii</name>
    <dbReference type="NCBI Taxonomy" id="2020949"/>
    <lineage>
        <taxon>Bacteria</taxon>
        <taxon>Bacillati</taxon>
        <taxon>Bacillota</taxon>
        <taxon>Clostridia</taxon>
        <taxon>Peptostreptococcales</taxon>
        <taxon>Peptostreptococcaceae</taxon>
        <taxon>Romboutsia</taxon>
    </lineage>
</organism>
<dbReference type="Proteomes" id="UP000215694">
    <property type="component" value="Unassembled WGS sequence"/>
</dbReference>
<evidence type="ECO:0000313" key="9">
    <source>
        <dbReference type="Proteomes" id="UP000215694"/>
    </source>
</evidence>
<feature type="transmembrane region" description="Helical" evidence="6">
    <location>
        <begin position="137"/>
        <end position="161"/>
    </location>
</feature>
<evidence type="ECO:0000313" key="8">
    <source>
        <dbReference type="EMBL" id="RDY29403.1"/>
    </source>
</evidence>
<evidence type="ECO:0000256" key="5">
    <source>
        <dbReference type="ARBA" id="ARBA00023136"/>
    </source>
</evidence>
<comment type="similarity">
    <text evidence="6">Belongs to the ABC-4 integral membrane protein family.</text>
</comment>
<dbReference type="InterPro" id="IPR003838">
    <property type="entry name" value="ABC3_permease_C"/>
</dbReference>
<feature type="transmembrane region" description="Helical" evidence="6">
    <location>
        <begin position="317"/>
        <end position="335"/>
    </location>
</feature>
<feature type="transmembrane region" description="Helical" evidence="6">
    <location>
        <begin position="258"/>
        <end position="284"/>
    </location>
</feature>
<evidence type="ECO:0000256" key="1">
    <source>
        <dbReference type="ARBA" id="ARBA00004651"/>
    </source>
</evidence>
<sequence>MSSNRGRKKRKNKKYVSQISNKLFKELAKNNVKKSIKDYTIYFITLAFGVALLYSFNALDDNLALLNGNIMLDSYIYMARGLLAGFSIVICLIFGYLITYSNNFLMKKRKKEFGVYTTLGMDKRDINKLMFKETVNIGSISLVVGLLMGIFLSQGLSMIAFKMLSIVSLSFKFSLSIIATIKTIVFYVLVLLIVNKFNKNNIQKNSLIDLLNSDKKNESFVTPGKASKLILFAISILFTIVSYIIFFKSSPRTGLGYLMVFASGIALLISGTYLFFLSVSDFIIINLKKSKRIYYNNLNLFIINQISSRIKTTSSSITAICVLLLIAMIIMPFGMTMGKYLILDLKETTPYDASITRFDTTPNEFSETYSDKKKSSDKYTTIKKELLENNISLDKLASSTSEVKKYSLKNVTLADFITNKNLLDESKYEYINIIGINDYNSVRKQRGLDEIKLNSNEFIINYDVKTFKPIYESYVKSNPKPIEVNGTMLKLKYSSLYNLTYSTNISAVDNGTIIVPDRVLSDLNPVTTTLNVNYIESNNTYDNMFLNALFKFRESSANGQYNLSQKLVIDGEKVALNTTLSFISVYVGVILLISAGAVLALQQLSESAVNKERFKLLDKLGVKESDRKKTIFMQVFVTFITPLALAILHSAFVTRLIYVMIPEFSEVGILKNMITSIVIVVIIYGIYLSTSYFESLNIINEKKTI</sequence>
<dbReference type="PANTHER" id="PTHR46795:SF3">
    <property type="entry name" value="ABC TRANSPORTER PERMEASE"/>
    <property type="match status" value="1"/>
</dbReference>
<dbReference type="PIRSF" id="PIRSF018968">
    <property type="entry name" value="ABC_permease_BceB"/>
    <property type="match status" value="1"/>
</dbReference>
<feature type="domain" description="ABC3 transporter permease C-terminal" evidence="7">
    <location>
        <begin position="86"/>
        <end position="193"/>
    </location>
</feature>
<keyword evidence="5 6" id="KW-0472">Membrane</keyword>
<keyword evidence="3 6" id="KW-0812">Transmembrane</keyword>
<dbReference type="OrthoDB" id="9781780at2"/>
<keyword evidence="2 6" id="KW-1003">Cell membrane</keyword>
<gene>
    <name evidence="8" type="ORF">CHL78_001510</name>
</gene>
<dbReference type="GO" id="GO:0055085">
    <property type="term" value="P:transmembrane transport"/>
    <property type="evidence" value="ECO:0007669"/>
    <property type="project" value="UniProtKB-UniRule"/>
</dbReference>
<comment type="subcellular location">
    <subcellularLocation>
        <location evidence="1 6">Cell membrane</location>
        <topology evidence="1 6">Multi-pass membrane protein</topology>
    </subcellularLocation>
</comment>
<protein>
    <submittedName>
        <fullName evidence="8">ABC transporter permease</fullName>
    </submittedName>
</protein>
<keyword evidence="4 6" id="KW-1133">Transmembrane helix</keyword>
<name>A0A371J9M0_9FIRM</name>
<keyword evidence="6" id="KW-0813">Transport</keyword>
<dbReference type="Pfam" id="PF02687">
    <property type="entry name" value="FtsX"/>
    <property type="match status" value="1"/>
</dbReference>
<feature type="transmembrane region" description="Helical" evidence="6">
    <location>
        <begin position="173"/>
        <end position="194"/>
    </location>
</feature>
<feature type="transmembrane region" description="Helical" evidence="6">
    <location>
        <begin position="580"/>
        <end position="601"/>
    </location>
</feature>
<evidence type="ECO:0000256" key="2">
    <source>
        <dbReference type="ARBA" id="ARBA00022475"/>
    </source>
</evidence>
<reference evidence="8 9" key="1">
    <citation type="journal article" date="2017" name="Genome Announc.">
        <title>Draft Genome Sequence of Romboutsia weinsteinii sp. nov. Strain CCRI-19649(T) Isolated from Surface Water.</title>
        <authorList>
            <person name="Maheux A.F."/>
            <person name="Boudreau D.K."/>
            <person name="Berube E."/>
            <person name="Boissinot M."/>
            <person name="Cantin P."/>
            <person name="Raymond F."/>
            <person name="Corbeil J."/>
            <person name="Omar R.F."/>
            <person name="Bergeron M.G."/>
        </authorList>
    </citation>
    <scope>NUCLEOTIDE SEQUENCE [LARGE SCALE GENOMIC DNA]</scope>
    <source>
        <strain evidence="8 9">CCRI-19649</strain>
    </source>
</reference>
<evidence type="ECO:0000256" key="3">
    <source>
        <dbReference type="ARBA" id="ARBA00022692"/>
    </source>
</evidence>
<feature type="transmembrane region" description="Helical" evidence="6">
    <location>
        <begin position="229"/>
        <end position="246"/>
    </location>
</feature>
<dbReference type="RefSeq" id="WP_094365991.1">
    <property type="nucleotide sequence ID" value="NZ_NOJY02000002.1"/>
</dbReference>
<dbReference type="InterPro" id="IPR052536">
    <property type="entry name" value="ABC-4_Integral_Memb_Prot"/>
</dbReference>
<dbReference type="PANTHER" id="PTHR46795">
    <property type="entry name" value="ABC TRANSPORTER PERMEASE-RELATED-RELATED"/>
    <property type="match status" value="1"/>
</dbReference>
<dbReference type="InterPro" id="IPR027022">
    <property type="entry name" value="ABC_permease_BceB-typ"/>
</dbReference>
<comment type="caution">
    <text evidence="8">The sequence shown here is derived from an EMBL/GenBank/DDBJ whole genome shotgun (WGS) entry which is preliminary data.</text>
</comment>
<evidence type="ECO:0000256" key="4">
    <source>
        <dbReference type="ARBA" id="ARBA00022989"/>
    </source>
</evidence>
<proteinExistence type="inferred from homology"/>
<keyword evidence="9" id="KW-1185">Reference proteome</keyword>
<feature type="transmembrane region" description="Helical" evidence="6">
    <location>
        <begin position="76"/>
        <end position="100"/>
    </location>
</feature>
<feature type="transmembrane region" description="Helical" evidence="6">
    <location>
        <begin position="635"/>
        <end position="661"/>
    </location>
</feature>
<feature type="transmembrane region" description="Helical" evidence="6">
    <location>
        <begin position="673"/>
        <end position="693"/>
    </location>
</feature>